<proteinExistence type="predicted"/>
<dbReference type="GO" id="GO:0003677">
    <property type="term" value="F:DNA binding"/>
    <property type="evidence" value="ECO:0007669"/>
    <property type="project" value="UniProtKB-UniRule"/>
</dbReference>
<sequence>MIAGIQIEPGAAMIGSQRLPLSPTEAKVLQLILAAGDTPISRLQIEQQIYGASGRKSNTIEVAICRLRGKIATHGYRILATRGRGYTVSKVGAA</sequence>
<evidence type="ECO:0000313" key="4">
    <source>
        <dbReference type="EMBL" id="EKT4091521.1"/>
    </source>
</evidence>
<comment type="caution">
    <text evidence="4">The sequence shown here is derived from an EMBL/GenBank/DDBJ whole genome shotgun (WGS) entry which is preliminary data.</text>
</comment>
<feature type="DNA-binding region" description="OmpR/PhoB-type" evidence="2">
    <location>
        <begin position="1"/>
        <end position="90"/>
    </location>
</feature>
<evidence type="ECO:0000256" key="1">
    <source>
        <dbReference type="ARBA" id="ARBA00023125"/>
    </source>
</evidence>
<name>A0AAI9BZU5_STEMA</name>
<accession>A0AAI9BZU5</accession>
<dbReference type="Gene3D" id="1.10.10.10">
    <property type="entry name" value="Winged helix-like DNA-binding domain superfamily/Winged helix DNA-binding domain"/>
    <property type="match status" value="1"/>
</dbReference>
<dbReference type="CDD" id="cd00383">
    <property type="entry name" value="trans_reg_C"/>
    <property type="match status" value="1"/>
</dbReference>
<dbReference type="InterPro" id="IPR001867">
    <property type="entry name" value="OmpR/PhoB-type_DNA-bd"/>
</dbReference>
<reference evidence="4" key="1">
    <citation type="submission" date="2022-07" db="EMBL/GenBank/DDBJ databases">
        <authorList>
            <consortium name="DAFM: The Division of Animal and Food Microbiology"/>
        </authorList>
    </citation>
    <scope>NUCLEOTIDE SEQUENCE</scope>
    <source>
        <strain evidence="4">19MO01SH01-2</strain>
    </source>
</reference>
<evidence type="ECO:0000256" key="2">
    <source>
        <dbReference type="PROSITE-ProRule" id="PRU01091"/>
    </source>
</evidence>
<dbReference type="Proteomes" id="UP001218208">
    <property type="component" value="Unassembled WGS sequence"/>
</dbReference>
<keyword evidence="1 2" id="KW-0238">DNA-binding</keyword>
<dbReference type="SMART" id="SM00862">
    <property type="entry name" value="Trans_reg_C"/>
    <property type="match status" value="1"/>
</dbReference>
<protein>
    <submittedName>
        <fullName evidence="4">Helix-turn-helix domain-containing protein</fullName>
    </submittedName>
</protein>
<feature type="domain" description="OmpR/PhoB-type" evidence="3">
    <location>
        <begin position="1"/>
        <end position="90"/>
    </location>
</feature>
<dbReference type="GO" id="GO:0006355">
    <property type="term" value="P:regulation of DNA-templated transcription"/>
    <property type="evidence" value="ECO:0007669"/>
    <property type="project" value="InterPro"/>
</dbReference>
<dbReference type="InterPro" id="IPR016032">
    <property type="entry name" value="Sig_transdc_resp-reg_C-effctor"/>
</dbReference>
<evidence type="ECO:0000313" key="5">
    <source>
        <dbReference type="Proteomes" id="UP001218208"/>
    </source>
</evidence>
<dbReference type="GO" id="GO:0000160">
    <property type="term" value="P:phosphorelay signal transduction system"/>
    <property type="evidence" value="ECO:0007669"/>
    <property type="project" value="InterPro"/>
</dbReference>
<dbReference type="PROSITE" id="PS51755">
    <property type="entry name" value="OMPR_PHOB"/>
    <property type="match status" value="1"/>
</dbReference>
<dbReference type="Pfam" id="PF00486">
    <property type="entry name" value="Trans_reg_C"/>
    <property type="match status" value="1"/>
</dbReference>
<dbReference type="AlphaFoldDB" id="A0AAI9BZU5"/>
<dbReference type="RefSeq" id="WP_180846997.1">
    <property type="nucleotide sequence ID" value="NZ_RATQ01000006.1"/>
</dbReference>
<dbReference type="InterPro" id="IPR036388">
    <property type="entry name" value="WH-like_DNA-bd_sf"/>
</dbReference>
<evidence type="ECO:0000259" key="3">
    <source>
        <dbReference type="PROSITE" id="PS51755"/>
    </source>
</evidence>
<organism evidence="4 5">
    <name type="scientific">Stenotrophomonas maltophilia</name>
    <name type="common">Pseudomonas maltophilia</name>
    <name type="synonym">Xanthomonas maltophilia</name>
    <dbReference type="NCBI Taxonomy" id="40324"/>
    <lineage>
        <taxon>Bacteria</taxon>
        <taxon>Pseudomonadati</taxon>
        <taxon>Pseudomonadota</taxon>
        <taxon>Gammaproteobacteria</taxon>
        <taxon>Lysobacterales</taxon>
        <taxon>Lysobacteraceae</taxon>
        <taxon>Stenotrophomonas</taxon>
        <taxon>Stenotrophomonas maltophilia group</taxon>
    </lineage>
</organism>
<dbReference type="SUPFAM" id="SSF46894">
    <property type="entry name" value="C-terminal effector domain of the bipartite response regulators"/>
    <property type="match status" value="1"/>
</dbReference>
<dbReference type="EMBL" id="ABLOJW010000004">
    <property type="protein sequence ID" value="EKT4091521.1"/>
    <property type="molecule type" value="Genomic_DNA"/>
</dbReference>
<gene>
    <name evidence="4" type="ORF">QEG23_001006</name>
</gene>